<proteinExistence type="predicted"/>
<evidence type="ECO:0000313" key="1">
    <source>
        <dbReference type="EMBL" id="TKY91169.1"/>
    </source>
</evidence>
<name>A0AC61S943_9EURY</name>
<organism evidence="1 2">
    <name type="scientific">Candidatus Methanomarinus sp</name>
    <dbReference type="NCBI Taxonomy" id="3386244"/>
    <lineage>
        <taxon>Archaea</taxon>
        <taxon>Methanobacteriati</taxon>
        <taxon>Methanobacteriota</taxon>
        <taxon>Stenosarchaea group</taxon>
        <taxon>Methanomicrobia</taxon>
        <taxon>Methanosarcinales</taxon>
        <taxon>ANME-2 cluster</taxon>
        <taxon>Candidatus Methanocomedenaceae</taxon>
        <taxon>Candidatus Methanomarinus</taxon>
    </lineage>
</organism>
<dbReference type="EMBL" id="QYBA01000248">
    <property type="protein sequence ID" value="TKY91169.1"/>
    <property type="molecule type" value="Genomic_DNA"/>
</dbReference>
<dbReference type="Proteomes" id="UP000315423">
    <property type="component" value="Unassembled WGS sequence"/>
</dbReference>
<sequence>MKIYGTQRRILEVVTFVSGLVLSLFLIYISNYLSIIEIPHIIAISISFLYGILMLTAIAMLFEDDSRVAGILLVSIFIPLLLYFATNEYIVFKGILAGICIGFILSLYALFKNRFDILTRVSRAVVTGFFFIMIVYICYGFVMLIYSFSIMLIKNYIILFIIGSVLYLLLQKMIIGINSKDVFVFGPPSSGKTYLLLAFNDYFINFFHGTHNEVIFSAHDDAKDLKIENMLITVERGERIRSTYSDEIAMYTLRGKKKGVFPIELTMIDYGGEQTEKIQQRYQDIVSDLSENLKENEFTVKYKIGTIEFLNSIKKNKTFEKTPELADKVASAYLIKKLKNAGKIIFLIDGKLISGFHGNNKEELIGLFGYYGRIIEKLGTNKKYVLVITKTDDFSEILNIPEKSEKSLEIEKDIYKMLQSVDTFKSLVHKCKNPLYLFAVSADATGSLNQIYPWQVGQVVNI</sequence>
<comment type="caution">
    <text evidence="1">The sequence shown here is derived from an EMBL/GenBank/DDBJ whole genome shotgun (WGS) entry which is preliminary data.</text>
</comment>
<gene>
    <name evidence="1" type="ORF">C5S46_07235</name>
</gene>
<evidence type="ECO:0000313" key="2">
    <source>
        <dbReference type="Proteomes" id="UP000315423"/>
    </source>
</evidence>
<protein>
    <submittedName>
        <fullName evidence="1">Uncharacterized protein</fullName>
    </submittedName>
</protein>
<accession>A0AC61S943</accession>
<reference evidence="1" key="1">
    <citation type="submission" date="2018-09" db="EMBL/GenBank/DDBJ databases">
        <title>A genomic encyclopedia of anaerobic methanotrophic archaea.</title>
        <authorList>
            <person name="Skennerton C.T."/>
            <person name="Chadwick G.L."/>
            <person name="Laso-Perez R."/>
            <person name="Leu A.O."/>
            <person name="Speth D.R."/>
            <person name="Yu H."/>
            <person name="Morgan-Lang C."/>
            <person name="Hatzenpichler R."/>
            <person name="Goudeau D."/>
            <person name="Malmstrom R."/>
            <person name="Woyke T."/>
            <person name="Hallam S."/>
            <person name="Tyson G.W."/>
            <person name="Wegener G."/>
            <person name="Boetius A."/>
            <person name="Orphan V.J."/>
        </authorList>
    </citation>
    <scope>NUCLEOTIDE SEQUENCE</scope>
    <source>
        <strain evidence="1">CONS3730D10UFb2</strain>
    </source>
</reference>